<gene>
    <name evidence="7" type="ORF">RNZ46_06180</name>
</gene>
<keyword evidence="8" id="KW-1185">Reference proteome</keyword>
<organism evidence="7 8">
    <name type="scientific">Hwangdonia lutea</name>
    <dbReference type="NCBI Taxonomy" id="3075823"/>
    <lineage>
        <taxon>Bacteria</taxon>
        <taxon>Pseudomonadati</taxon>
        <taxon>Bacteroidota</taxon>
        <taxon>Flavobacteriia</taxon>
        <taxon>Flavobacteriales</taxon>
        <taxon>Flavobacteriaceae</taxon>
        <taxon>Hwangdonia</taxon>
    </lineage>
</organism>
<keyword evidence="2 6" id="KW-0812">Transmembrane</keyword>
<proteinExistence type="predicted"/>
<feature type="coiled-coil region" evidence="5">
    <location>
        <begin position="53"/>
        <end position="84"/>
    </location>
</feature>
<dbReference type="NCBIfam" id="TIGR01352">
    <property type="entry name" value="tonB_Cterm"/>
    <property type="match status" value="1"/>
</dbReference>
<evidence type="ECO:0000256" key="1">
    <source>
        <dbReference type="ARBA" id="ARBA00004167"/>
    </source>
</evidence>
<dbReference type="RefSeq" id="WP_316984509.1">
    <property type="nucleotide sequence ID" value="NZ_CP136521.1"/>
</dbReference>
<reference evidence="8" key="1">
    <citation type="submission" date="2024-06" db="EMBL/GenBank/DDBJ databases">
        <title>Hwangdonia haimaensis gen. nov., sp. nov., a member of the family Flavobacteriaceae isolated from the haima cold seep.</title>
        <authorList>
            <person name="Li J."/>
        </authorList>
    </citation>
    <scope>NUCLEOTIDE SEQUENCE [LARGE SCALE GENOMIC DNA]</scope>
    <source>
        <strain evidence="8">SCSIO 19198</strain>
    </source>
</reference>
<dbReference type="Proteomes" id="UP001302486">
    <property type="component" value="Chromosome"/>
</dbReference>
<dbReference type="EMBL" id="CP136521">
    <property type="protein sequence ID" value="WOD44850.1"/>
    <property type="molecule type" value="Genomic_DNA"/>
</dbReference>
<evidence type="ECO:0000313" key="7">
    <source>
        <dbReference type="EMBL" id="WOD44850.1"/>
    </source>
</evidence>
<dbReference type="InterPro" id="IPR006260">
    <property type="entry name" value="TonB/TolA_C"/>
</dbReference>
<evidence type="ECO:0000256" key="4">
    <source>
        <dbReference type="ARBA" id="ARBA00023136"/>
    </source>
</evidence>
<keyword evidence="3 6" id="KW-1133">Transmembrane helix</keyword>
<accession>A0AA97HS88</accession>
<evidence type="ECO:0000313" key="8">
    <source>
        <dbReference type="Proteomes" id="UP001302486"/>
    </source>
</evidence>
<comment type="subcellular location">
    <subcellularLocation>
        <location evidence="1">Membrane</location>
        <topology evidence="1">Single-pass membrane protein</topology>
    </subcellularLocation>
</comment>
<dbReference type="AlphaFoldDB" id="A0AA97HS88"/>
<dbReference type="SUPFAM" id="SSF74653">
    <property type="entry name" value="TolA/TonB C-terminal domain"/>
    <property type="match status" value="1"/>
</dbReference>
<dbReference type="KEGG" id="hws:RNZ46_06180"/>
<dbReference type="GO" id="GO:0016020">
    <property type="term" value="C:membrane"/>
    <property type="evidence" value="ECO:0007669"/>
    <property type="project" value="UniProtKB-SubCell"/>
</dbReference>
<keyword evidence="4 6" id="KW-0472">Membrane</keyword>
<evidence type="ECO:0000256" key="6">
    <source>
        <dbReference type="SAM" id="Phobius"/>
    </source>
</evidence>
<evidence type="ECO:0000256" key="3">
    <source>
        <dbReference type="ARBA" id="ARBA00022989"/>
    </source>
</evidence>
<sequence length="242" mass="26931">MNSDLNLTNQHKALLITLLLAGTVVLSIFNLSLKKQSEFISESYYEMEPEEELTEEEIKILEALENLNASKAETNKAFNETSNNKQFAQAYKPIAPPEDYVPKNSGAPEQNNAFKKVYESSDDSKLNTEELSSFSKVNDLLKKQQDEGANTKSTISYSLVDRKKIYIPIPVYLCEIGGKIVINITVNAQGDVTDAYVNSSSSTSNECLVEHALEYAKNAQFSTDTSKKSQIGSITFNFIGKR</sequence>
<protein>
    <submittedName>
        <fullName evidence="7">TonB family protein</fullName>
    </submittedName>
</protein>
<name>A0AA97HS88_9FLAO</name>
<evidence type="ECO:0000256" key="5">
    <source>
        <dbReference type="SAM" id="Coils"/>
    </source>
</evidence>
<evidence type="ECO:0000256" key="2">
    <source>
        <dbReference type="ARBA" id="ARBA00022692"/>
    </source>
</evidence>
<keyword evidence="5" id="KW-0175">Coiled coil</keyword>
<feature type="transmembrane region" description="Helical" evidence="6">
    <location>
        <begin position="13"/>
        <end position="33"/>
    </location>
</feature>
<dbReference type="Gene3D" id="3.30.1150.10">
    <property type="match status" value="1"/>
</dbReference>